<reference evidence="3" key="1">
    <citation type="journal article" date="2019" name="Int. J. Syst. Evol. Microbiol.">
        <title>The Global Catalogue of Microorganisms (GCM) 10K type strain sequencing project: providing services to taxonomists for standard genome sequencing and annotation.</title>
        <authorList>
            <consortium name="The Broad Institute Genomics Platform"/>
            <consortium name="The Broad Institute Genome Sequencing Center for Infectious Disease"/>
            <person name="Wu L."/>
            <person name="Ma J."/>
        </authorList>
    </citation>
    <scope>NUCLEOTIDE SEQUENCE [LARGE SCALE GENOMIC DNA]</scope>
    <source>
        <strain evidence="3">NBRC 106348</strain>
    </source>
</reference>
<evidence type="ECO:0000313" key="2">
    <source>
        <dbReference type="EMBL" id="GMA23817.1"/>
    </source>
</evidence>
<keyword evidence="1" id="KW-0812">Transmembrane</keyword>
<proteinExistence type="predicted"/>
<keyword evidence="1" id="KW-0472">Membrane</keyword>
<comment type="caution">
    <text evidence="2">The sequence shown here is derived from an EMBL/GenBank/DDBJ whole genome shotgun (WGS) entry which is preliminary data.</text>
</comment>
<feature type="transmembrane region" description="Helical" evidence="1">
    <location>
        <begin position="12"/>
        <end position="31"/>
    </location>
</feature>
<keyword evidence="1" id="KW-1133">Transmembrane helix</keyword>
<dbReference type="RefSeq" id="WP_284292733.1">
    <property type="nucleotide sequence ID" value="NZ_BSUK01000001.1"/>
</dbReference>
<organism evidence="2 3">
    <name type="scientific">Luteimicrobium album</name>
    <dbReference type="NCBI Taxonomy" id="1054550"/>
    <lineage>
        <taxon>Bacteria</taxon>
        <taxon>Bacillati</taxon>
        <taxon>Actinomycetota</taxon>
        <taxon>Actinomycetes</taxon>
        <taxon>Micrococcales</taxon>
        <taxon>Luteimicrobium</taxon>
    </lineage>
</organism>
<evidence type="ECO:0000256" key="1">
    <source>
        <dbReference type="SAM" id="Phobius"/>
    </source>
</evidence>
<evidence type="ECO:0000313" key="3">
    <source>
        <dbReference type="Proteomes" id="UP001157091"/>
    </source>
</evidence>
<name>A0ABQ6HZK5_9MICO</name>
<gene>
    <name evidence="2" type="ORF">GCM10025864_15760</name>
</gene>
<protein>
    <submittedName>
        <fullName evidence="2">Uncharacterized protein</fullName>
    </submittedName>
</protein>
<keyword evidence="3" id="KW-1185">Reference proteome</keyword>
<dbReference type="Proteomes" id="UP001157091">
    <property type="component" value="Unassembled WGS sequence"/>
</dbReference>
<feature type="transmembrane region" description="Helical" evidence="1">
    <location>
        <begin position="37"/>
        <end position="58"/>
    </location>
</feature>
<dbReference type="EMBL" id="BSUK01000001">
    <property type="protein sequence ID" value="GMA23817.1"/>
    <property type="molecule type" value="Genomic_DNA"/>
</dbReference>
<accession>A0ABQ6HZK5</accession>
<sequence>MTPEGGRRRSTVLTWAIVSATVVVWLGLLVWTRDQDGSVWGAVASFFLYGVFAVAVVWRVVREAVRKDPAPVRRVVGPGMQGLGEVQDIYLGRKPLPPPVYAAPEGVVAEAVVDRPDPLDADVWVVRSDGSWTPRGGVSGGSAA</sequence>